<name>X1Q1A2_9ZZZZ</name>
<dbReference type="SMART" id="SM00710">
    <property type="entry name" value="PbH1"/>
    <property type="match status" value="5"/>
</dbReference>
<comment type="caution">
    <text evidence="1">The sequence shown here is derived from an EMBL/GenBank/DDBJ whole genome shotgun (WGS) entry which is preliminary data.</text>
</comment>
<reference evidence="1" key="1">
    <citation type="journal article" date="2014" name="Front. Microbiol.">
        <title>High frequency of phylogenetically diverse reductive dehalogenase-homologous genes in deep subseafloor sedimentary metagenomes.</title>
        <authorList>
            <person name="Kawai M."/>
            <person name="Futagami T."/>
            <person name="Toyoda A."/>
            <person name="Takaki Y."/>
            <person name="Nishi S."/>
            <person name="Hori S."/>
            <person name="Arai W."/>
            <person name="Tsubouchi T."/>
            <person name="Morono Y."/>
            <person name="Uchiyama I."/>
            <person name="Ito T."/>
            <person name="Fujiyama A."/>
            <person name="Inagaki F."/>
            <person name="Takami H."/>
        </authorList>
    </citation>
    <scope>NUCLEOTIDE SEQUENCE</scope>
    <source>
        <strain evidence="1">Expedition CK06-06</strain>
    </source>
</reference>
<dbReference type="Gene3D" id="2.160.20.10">
    <property type="entry name" value="Single-stranded right-handed beta-helix, Pectin lyase-like"/>
    <property type="match status" value="1"/>
</dbReference>
<dbReference type="InterPro" id="IPR006626">
    <property type="entry name" value="PbH1"/>
</dbReference>
<sequence length="385" mass="40264">IQKGIDIVAEGGTVNVAAGTYDEHLIIDKSNLNLMGEDKNTTIIDATQDSSWAVAKAGILIGEYPLVDGVHGVTISGFTIRDAAIDETGGNFGGDKYGPGPGGLAGIQIYNSSNNTIENNMLINNYWQIWLVAEWPAAGYTECKNNRIANNVIQNSENDGVYLYSDGGVYVENTEIANNEISNAYGEFASGVEFWGWPEGGDTPTISGTLIGGNLITGCTNGVRIREDVSDITGTSINFNNFITNTSYGLYNGVASTVDASNNWWGDASGPTHASNTGGTGDPVTDNVDFSPWLGATLGTTPMTFVYLVTGTDPPPVPIDTIAIVDISGGDAAQGTIGGTSGHPDAPSISLFDGTGKTSVLSLDVYVTGYTSGMAHITVPYPDED</sequence>
<gene>
    <name evidence="1" type="ORF">S12H4_07892</name>
</gene>
<dbReference type="InterPro" id="IPR022441">
    <property type="entry name" value="Para_beta_helix_rpt-2"/>
</dbReference>
<protein>
    <submittedName>
        <fullName evidence="1">Uncharacterized protein</fullName>
    </submittedName>
</protein>
<dbReference type="InterPro" id="IPR011050">
    <property type="entry name" value="Pectin_lyase_fold/virulence"/>
</dbReference>
<dbReference type="AlphaFoldDB" id="X1Q1A2"/>
<dbReference type="EMBL" id="BARW01002982">
    <property type="protein sequence ID" value="GAI61978.1"/>
    <property type="molecule type" value="Genomic_DNA"/>
</dbReference>
<dbReference type="SUPFAM" id="SSF51126">
    <property type="entry name" value="Pectin lyase-like"/>
    <property type="match status" value="1"/>
</dbReference>
<accession>X1Q1A2</accession>
<feature type="non-terminal residue" evidence="1">
    <location>
        <position position="385"/>
    </location>
</feature>
<feature type="non-terminal residue" evidence="1">
    <location>
        <position position="1"/>
    </location>
</feature>
<organism evidence="1">
    <name type="scientific">marine sediment metagenome</name>
    <dbReference type="NCBI Taxonomy" id="412755"/>
    <lineage>
        <taxon>unclassified sequences</taxon>
        <taxon>metagenomes</taxon>
        <taxon>ecological metagenomes</taxon>
    </lineage>
</organism>
<dbReference type="InterPro" id="IPR012334">
    <property type="entry name" value="Pectin_lyas_fold"/>
</dbReference>
<evidence type="ECO:0000313" key="1">
    <source>
        <dbReference type="EMBL" id="GAI61978.1"/>
    </source>
</evidence>
<proteinExistence type="predicted"/>
<dbReference type="NCBIfam" id="TIGR03804">
    <property type="entry name" value="para_beta_helix"/>
    <property type="match status" value="1"/>
</dbReference>